<feature type="domain" description="Endonuclease/exonuclease/phosphatase" evidence="1">
    <location>
        <begin position="24"/>
        <end position="140"/>
    </location>
</feature>
<dbReference type="InterPro" id="IPR036691">
    <property type="entry name" value="Endo/exonu/phosph_ase_sf"/>
</dbReference>
<protein>
    <submittedName>
        <fullName evidence="2">Endonuclease/exonuclease/phosphatase family protein</fullName>
    </submittedName>
</protein>
<dbReference type="GO" id="GO:0004527">
    <property type="term" value="F:exonuclease activity"/>
    <property type="evidence" value="ECO:0007669"/>
    <property type="project" value="UniProtKB-KW"/>
</dbReference>
<dbReference type="GO" id="GO:0004519">
    <property type="term" value="F:endonuclease activity"/>
    <property type="evidence" value="ECO:0007669"/>
    <property type="project" value="UniProtKB-KW"/>
</dbReference>
<proteinExistence type="predicted"/>
<dbReference type="Pfam" id="PF19580">
    <property type="entry name" value="Exo_endo_phos_3"/>
    <property type="match status" value="2"/>
</dbReference>
<keyword evidence="2" id="KW-0540">Nuclease</keyword>
<organism evidence="2">
    <name type="scientific">gut metagenome</name>
    <dbReference type="NCBI Taxonomy" id="749906"/>
    <lineage>
        <taxon>unclassified sequences</taxon>
        <taxon>metagenomes</taxon>
        <taxon>organismal metagenomes</taxon>
    </lineage>
</organism>
<dbReference type="AlphaFoldDB" id="J9GTS4"/>
<reference evidence="2" key="1">
    <citation type="journal article" date="2012" name="PLoS ONE">
        <title>Gene sets for utilization of primary and secondary nutrition supplies in the distal gut of endangered iberian lynx.</title>
        <authorList>
            <person name="Alcaide M."/>
            <person name="Messina E."/>
            <person name="Richter M."/>
            <person name="Bargiela R."/>
            <person name="Peplies J."/>
            <person name="Huws S.A."/>
            <person name="Newbold C.J."/>
            <person name="Golyshin P.N."/>
            <person name="Simon M.A."/>
            <person name="Lopez G."/>
            <person name="Yakimov M.M."/>
            <person name="Ferrer M."/>
        </authorList>
    </citation>
    <scope>NUCLEOTIDE SEQUENCE</scope>
</reference>
<keyword evidence="2" id="KW-0378">Hydrolase</keyword>
<accession>J9GTS4</accession>
<sequence length="364" mass="41847">MAFLFAIVALAQSSGEKRYALYGLAFYNLENLFDTVHDYNKNDYEYLPEGGMKWGAMKYNAKLKNMSKVLSMLCTDKHPMGAAVVGVSEIENRRVLEDLLRQPALASRGWQIVHHEGPDRRGVDCAFFYNPQLFTFERSMLVPSYALDENQPDVDLGFTVDENNQVVANENFLLGDTTHLTRGFLVMSGRMAGEKMHIIVNHWPSRAAESKVRERSGYQVYRLKEALLKQDPDAKIVIMGDLNDDPANKSMTKELRCKNKIKDVNSAHDLYNPWWDTLYKRGQGTLCYRGKWNLFDQIVFSGNLLGKDATQLKFYKHEIFSRDFLFQREGRYKGNPLRTHAGGVWLNGYSDHLPTMIYLVKEVK</sequence>
<dbReference type="SUPFAM" id="SSF56219">
    <property type="entry name" value="DNase I-like"/>
    <property type="match status" value="1"/>
</dbReference>
<evidence type="ECO:0000313" key="2">
    <source>
        <dbReference type="EMBL" id="EJX06133.1"/>
    </source>
</evidence>
<dbReference type="Gene3D" id="3.60.10.10">
    <property type="entry name" value="Endonuclease/exonuclease/phosphatase"/>
    <property type="match status" value="1"/>
</dbReference>
<keyword evidence="2" id="KW-0269">Exonuclease</keyword>
<dbReference type="PANTHER" id="PTHR42834">
    <property type="entry name" value="ENDONUCLEASE/EXONUCLEASE/PHOSPHATASE FAMILY PROTEIN (AFU_ORTHOLOGUE AFUA_3G09210)"/>
    <property type="match status" value="1"/>
</dbReference>
<keyword evidence="2" id="KW-0255">Endonuclease</keyword>
<dbReference type="EMBL" id="AMCI01001250">
    <property type="protein sequence ID" value="EJX06133.1"/>
    <property type="molecule type" value="Genomic_DNA"/>
</dbReference>
<name>J9GTS4_9ZZZZ</name>
<comment type="caution">
    <text evidence="2">The sequence shown here is derived from an EMBL/GenBank/DDBJ whole genome shotgun (WGS) entry which is preliminary data.</text>
</comment>
<dbReference type="PANTHER" id="PTHR42834:SF1">
    <property type="entry name" value="ENDONUCLEASE_EXONUCLEASE_PHOSPHATASE FAMILY PROTEIN (AFU_ORTHOLOGUE AFUA_3G09210)"/>
    <property type="match status" value="1"/>
</dbReference>
<dbReference type="InterPro" id="IPR005135">
    <property type="entry name" value="Endo/exonuclease/phosphatase"/>
</dbReference>
<gene>
    <name evidence="2" type="ORF">EVA_05759</name>
</gene>
<feature type="domain" description="Endonuclease/exonuclease/phosphatase" evidence="1">
    <location>
        <begin position="174"/>
        <end position="361"/>
    </location>
</feature>
<evidence type="ECO:0000259" key="1">
    <source>
        <dbReference type="Pfam" id="PF19580"/>
    </source>
</evidence>